<feature type="domain" description="Starch synthase catalytic" evidence="6">
    <location>
        <begin position="17"/>
        <end position="229"/>
    </location>
</feature>
<dbReference type="InterPro" id="IPR013534">
    <property type="entry name" value="Starch_synth_cat_dom"/>
</dbReference>
<feature type="compositionally biased region" description="Low complexity" evidence="5">
    <location>
        <begin position="407"/>
        <end position="427"/>
    </location>
</feature>
<feature type="compositionally biased region" description="Low complexity" evidence="5">
    <location>
        <begin position="454"/>
        <end position="481"/>
    </location>
</feature>
<evidence type="ECO:0000313" key="8">
    <source>
        <dbReference type="Proteomes" id="UP000815325"/>
    </source>
</evidence>
<keyword evidence="3" id="KW-0808">Transferase</keyword>
<dbReference type="Proteomes" id="UP000815325">
    <property type="component" value="Unassembled WGS sequence"/>
</dbReference>
<name>A0ABQ7GQ27_DUNSA</name>
<dbReference type="PANTHER" id="PTHR45825">
    <property type="entry name" value="GRANULE-BOUND STARCH SYNTHASE 1, CHLOROPLASTIC/AMYLOPLASTIC"/>
    <property type="match status" value="1"/>
</dbReference>
<sequence>MKIRFDQYSDAWDTSITLNVDGQEVRYFHCVDKYGVDRVWVDHPWFLAKVWGKTGSKLYGADSGADYVDNHKRFSMFCKAALEAARVLPFGVGEDCVFVANDWHSSVVPVLLKDVYQPRGEFAKAKVALCIHNIAFQGRMWEDVYKEMNLPESSFEKFQFSDGYPKVYNEITPLKEDEKGEPSGGPHRKINWLKAGILSADKVLTVSPNYAAEIGRDDSSGVELDNYIRQVGGAEGIVNGMDVEEWDPRMDKYLAAKYDKSTVHAGKAAAKEALQYGTVPIVASTGGLVDTVKEGKTGFHMGAMDPSDLLVEDAEALASTVGRAAKVFSTPQYKEMVVNCISQDLSWSKPAIKWESILHELWKGVPSTKTASIVTPVQEPIPGPPGKAAVEKPLTRTPPPVIPMPPLTKTAPTPAAAGAPSTNGVPKAPTPAAAPAPKVAAAAAPAPKVAPISPATAAAAAPSPKVAPAGAAPSSNGAPATAAPPAPKTEAKTRAQQAAAPGRKK</sequence>
<evidence type="ECO:0000256" key="2">
    <source>
        <dbReference type="ARBA" id="ARBA00022676"/>
    </source>
</evidence>
<keyword evidence="8" id="KW-1185">Reference proteome</keyword>
<protein>
    <submittedName>
        <fullName evidence="7">Starch synthase catalytic domain-containing protein</fullName>
    </submittedName>
</protein>
<proteinExistence type="predicted"/>
<feature type="region of interest" description="Disordered" evidence="5">
    <location>
        <begin position="375"/>
        <end position="433"/>
    </location>
</feature>
<dbReference type="SUPFAM" id="SSF53756">
    <property type="entry name" value="UDP-Glycosyltransferase/glycogen phosphorylase"/>
    <property type="match status" value="2"/>
</dbReference>
<evidence type="ECO:0000313" key="7">
    <source>
        <dbReference type="EMBL" id="KAF5836718.1"/>
    </source>
</evidence>
<evidence type="ECO:0000256" key="4">
    <source>
        <dbReference type="ARBA" id="ARBA00022922"/>
    </source>
</evidence>
<feature type="region of interest" description="Disordered" evidence="5">
    <location>
        <begin position="454"/>
        <end position="505"/>
    </location>
</feature>
<keyword evidence="2" id="KW-0328">Glycosyltransferase</keyword>
<organism evidence="7 8">
    <name type="scientific">Dunaliella salina</name>
    <name type="common">Green alga</name>
    <name type="synonym">Protococcus salinus</name>
    <dbReference type="NCBI Taxonomy" id="3046"/>
    <lineage>
        <taxon>Eukaryota</taxon>
        <taxon>Viridiplantae</taxon>
        <taxon>Chlorophyta</taxon>
        <taxon>core chlorophytes</taxon>
        <taxon>Chlorophyceae</taxon>
        <taxon>CS clade</taxon>
        <taxon>Chlamydomonadales</taxon>
        <taxon>Dunaliellaceae</taxon>
        <taxon>Dunaliella</taxon>
    </lineage>
</organism>
<gene>
    <name evidence="7" type="ORF">DUNSADRAFT_5545</name>
</gene>
<dbReference type="Pfam" id="PF08323">
    <property type="entry name" value="Glyco_transf_5"/>
    <property type="match status" value="1"/>
</dbReference>
<dbReference type="PANTHER" id="PTHR45825:SF3">
    <property type="entry name" value="GRANULE-BOUND STARCH SYNTHASE 1, CHLOROPLASTIC_AMYLOPLASTIC"/>
    <property type="match status" value="1"/>
</dbReference>
<evidence type="ECO:0000256" key="1">
    <source>
        <dbReference type="ARBA" id="ARBA00004727"/>
    </source>
</evidence>
<comment type="caution">
    <text evidence="7">The sequence shown here is derived from an EMBL/GenBank/DDBJ whole genome shotgun (WGS) entry which is preliminary data.</text>
</comment>
<accession>A0ABQ7GQ27</accession>
<reference evidence="7" key="1">
    <citation type="submission" date="2017-08" db="EMBL/GenBank/DDBJ databases">
        <authorList>
            <person name="Polle J.E."/>
            <person name="Barry K."/>
            <person name="Cushman J."/>
            <person name="Schmutz J."/>
            <person name="Tran D."/>
            <person name="Hathwaick L.T."/>
            <person name="Yim W.C."/>
            <person name="Jenkins J."/>
            <person name="Mckie-Krisberg Z.M."/>
            <person name="Prochnik S."/>
            <person name="Lindquist E."/>
            <person name="Dockter R.B."/>
            <person name="Adam C."/>
            <person name="Molina H."/>
            <person name="Bunkerborg J."/>
            <person name="Jin E."/>
            <person name="Buchheim M."/>
            <person name="Magnuson J."/>
        </authorList>
    </citation>
    <scope>NUCLEOTIDE SEQUENCE</scope>
    <source>
        <strain evidence="7">CCAP 19/18</strain>
    </source>
</reference>
<evidence type="ECO:0000256" key="3">
    <source>
        <dbReference type="ARBA" id="ARBA00022679"/>
    </source>
</evidence>
<evidence type="ECO:0000259" key="6">
    <source>
        <dbReference type="Pfam" id="PF08323"/>
    </source>
</evidence>
<evidence type="ECO:0000256" key="5">
    <source>
        <dbReference type="SAM" id="MobiDB-lite"/>
    </source>
</evidence>
<comment type="pathway">
    <text evidence="1">Glycan biosynthesis; starch biosynthesis.</text>
</comment>
<feature type="compositionally biased region" description="Pro residues" evidence="5">
    <location>
        <begin position="396"/>
        <end position="406"/>
    </location>
</feature>
<keyword evidence="4" id="KW-0750">Starch biosynthesis</keyword>
<dbReference type="Gene3D" id="3.40.50.2000">
    <property type="entry name" value="Glycogen Phosphorylase B"/>
    <property type="match status" value="2"/>
</dbReference>
<dbReference type="EMBL" id="MU069646">
    <property type="protein sequence ID" value="KAF5836718.1"/>
    <property type="molecule type" value="Genomic_DNA"/>
</dbReference>